<protein>
    <submittedName>
        <fullName evidence="1">Uncharacterized protein</fullName>
    </submittedName>
</protein>
<proteinExistence type="predicted"/>
<accession>A0ABS8T7X0</accession>
<dbReference type="EMBL" id="JACEIK010001238">
    <property type="protein sequence ID" value="MCD7467510.1"/>
    <property type="molecule type" value="Genomic_DNA"/>
</dbReference>
<name>A0ABS8T7X0_DATST</name>
<sequence length="94" mass="10338">VSSSPFEFTFSSGGNERSSLILEKSQNSLTMSMLAFPKVTISQRNSMAMMSAWSGMNVFRKDTMLIFYSRAEGVVGMKVQNHLCPQGSMAAKTN</sequence>
<feature type="non-terminal residue" evidence="1">
    <location>
        <position position="1"/>
    </location>
</feature>
<dbReference type="Proteomes" id="UP000823775">
    <property type="component" value="Unassembled WGS sequence"/>
</dbReference>
<gene>
    <name evidence="1" type="ORF">HAX54_004980</name>
</gene>
<keyword evidence="2" id="KW-1185">Reference proteome</keyword>
<evidence type="ECO:0000313" key="2">
    <source>
        <dbReference type="Proteomes" id="UP000823775"/>
    </source>
</evidence>
<reference evidence="1 2" key="1">
    <citation type="journal article" date="2021" name="BMC Genomics">
        <title>Datura genome reveals duplications of psychoactive alkaloid biosynthetic genes and high mutation rate following tissue culture.</title>
        <authorList>
            <person name="Rajewski A."/>
            <person name="Carter-House D."/>
            <person name="Stajich J."/>
            <person name="Litt A."/>
        </authorList>
    </citation>
    <scope>NUCLEOTIDE SEQUENCE [LARGE SCALE GENOMIC DNA]</scope>
    <source>
        <strain evidence="1">AR-01</strain>
    </source>
</reference>
<evidence type="ECO:0000313" key="1">
    <source>
        <dbReference type="EMBL" id="MCD7467510.1"/>
    </source>
</evidence>
<organism evidence="1 2">
    <name type="scientific">Datura stramonium</name>
    <name type="common">Jimsonweed</name>
    <name type="synonym">Common thornapple</name>
    <dbReference type="NCBI Taxonomy" id="4076"/>
    <lineage>
        <taxon>Eukaryota</taxon>
        <taxon>Viridiplantae</taxon>
        <taxon>Streptophyta</taxon>
        <taxon>Embryophyta</taxon>
        <taxon>Tracheophyta</taxon>
        <taxon>Spermatophyta</taxon>
        <taxon>Magnoliopsida</taxon>
        <taxon>eudicotyledons</taxon>
        <taxon>Gunneridae</taxon>
        <taxon>Pentapetalae</taxon>
        <taxon>asterids</taxon>
        <taxon>lamiids</taxon>
        <taxon>Solanales</taxon>
        <taxon>Solanaceae</taxon>
        <taxon>Solanoideae</taxon>
        <taxon>Datureae</taxon>
        <taxon>Datura</taxon>
    </lineage>
</organism>
<comment type="caution">
    <text evidence="1">The sequence shown here is derived from an EMBL/GenBank/DDBJ whole genome shotgun (WGS) entry which is preliminary data.</text>
</comment>